<dbReference type="CDD" id="cd22249">
    <property type="entry name" value="UDM1_RNF168_RNF169-like"/>
    <property type="match status" value="1"/>
</dbReference>
<dbReference type="Pfam" id="PF12473">
    <property type="entry name" value="DUF3694"/>
    <property type="match status" value="1"/>
</dbReference>
<evidence type="ECO:0000256" key="9">
    <source>
        <dbReference type="ARBA" id="ARBA00023212"/>
    </source>
</evidence>
<evidence type="ECO:0000256" key="11">
    <source>
        <dbReference type="SAM" id="Coils"/>
    </source>
</evidence>
<feature type="binding site" evidence="10">
    <location>
        <begin position="77"/>
        <end position="84"/>
    </location>
    <ligand>
        <name>ATP</name>
        <dbReference type="ChEBI" id="CHEBI:30616"/>
    </ligand>
</feature>
<feature type="region of interest" description="Disordered" evidence="12">
    <location>
        <begin position="1"/>
        <end position="26"/>
    </location>
</feature>
<dbReference type="PROSITE" id="PS00411">
    <property type="entry name" value="KINESIN_MOTOR_1"/>
    <property type="match status" value="1"/>
</dbReference>
<evidence type="ECO:0000256" key="2">
    <source>
        <dbReference type="ARBA" id="ARBA00022448"/>
    </source>
</evidence>
<dbReference type="GO" id="GO:0005524">
    <property type="term" value="F:ATP binding"/>
    <property type="evidence" value="ECO:0007669"/>
    <property type="project" value="UniProtKB-UniRule"/>
</dbReference>
<accession>A0AAJ0BLR3</accession>
<keyword evidence="4" id="KW-0493">Microtubule</keyword>
<evidence type="ECO:0000256" key="10">
    <source>
        <dbReference type="PROSITE-ProRule" id="PRU00283"/>
    </source>
</evidence>
<dbReference type="Gene3D" id="6.10.250.2520">
    <property type="match status" value="1"/>
</dbReference>
<keyword evidence="16" id="KW-1185">Reference proteome</keyword>
<feature type="region of interest" description="Disordered" evidence="12">
    <location>
        <begin position="1421"/>
        <end position="1461"/>
    </location>
</feature>
<evidence type="ECO:0000313" key="16">
    <source>
        <dbReference type="Proteomes" id="UP001239445"/>
    </source>
</evidence>
<dbReference type="SUPFAM" id="SSF49879">
    <property type="entry name" value="SMAD/FHA domain"/>
    <property type="match status" value="1"/>
</dbReference>
<comment type="subcellular location">
    <subcellularLocation>
        <location evidence="1">Cytoplasm</location>
        <location evidence="1">Cytoskeleton</location>
    </subcellularLocation>
</comment>
<dbReference type="FunFam" id="3.40.850.10:FF:000047">
    <property type="entry name" value="Kinesin family protein"/>
    <property type="match status" value="1"/>
</dbReference>
<evidence type="ECO:0000256" key="1">
    <source>
        <dbReference type="ARBA" id="ARBA00004245"/>
    </source>
</evidence>
<feature type="region of interest" description="Disordered" evidence="12">
    <location>
        <begin position="588"/>
        <end position="634"/>
    </location>
</feature>
<keyword evidence="2" id="KW-0813">Transport</keyword>
<gene>
    <name evidence="15" type="ORF">QBC47DRAFT_367402</name>
</gene>
<keyword evidence="5 10" id="KW-0547">Nucleotide-binding</keyword>
<evidence type="ECO:0000313" key="15">
    <source>
        <dbReference type="EMBL" id="KAK1760531.1"/>
    </source>
</evidence>
<keyword evidence="6 10" id="KW-0067">ATP-binding</keyword>
<dbReference type="CDD" id="cd01365">
    <property type="entry name" value="KISc_KIF1A_KIF1B"/>
    <property type="match status" value="1"/>
</dbReference>
<dbReference type="InterPro" id="IPR001849">
    <property type="entry name" value="PH_domain"/>
</dbReference>
<dbReference type="GO" id="GO:0008017">
    <property type="term" value="F:microtubule binding"/>
    <property type="evidence" value="ECO:0007669"/>
    <property type="project" value="InterPro"/>
</dbReference>
<dbReference type="Gene3D" id="2.60.200.20">
    <property type="match status" value="1"/>
</dbReference>
<proteinExistence type="inferred from homology"/>
<dbReference type="GO" id="GO:0047496">
    <property type="term" value="P:vesicle transport along microtubule"/>
    <property type="evidence" value="ECO:0007669"/>
    <property type="project" value="UniProtKB-ARBA"/>
</dbReference>
<evidence type="ECO:0000256" key="8">
    <source>
        <dbReference type="ARBA" id="ARBA00023175"/>
    </source>
</evidence>
<comment type="similarity">
    <text evidence="10">Belongs to the TRAFAC class myosin-kinesin ATPase superfamily. Kinesin family.</text>
</comment>
<dbReference type="PANTHER" id="PTHR47117">
    <property type="entry name" value="STAR-RELATED LIPID TRANSFER PROTEIN 9"/>
    <property type="match status" value="1"/>
</dbReference>
<dbReference type="SMART" id="SM00129">
    <property type="entry name" value="KISc"/>
    <property type="match status" value="1"/>
</dbReference>
<protein>
    <submittedName>
        <fullName evidence="15">Kinesin-like protein KIF1A</fullName>
    </submittedName>
</protein>
<evidence type="ECO:0000256" key="6">
    <source>
        <dbReference type="ARBA" id="ARBA00022840"/>
    </source>
</evidence>
<dbReference type="Gene3D" id="2.30.29.30">
    <property type="entry name" value="Pleckstrin-homology domain (PH domain)/Phosphotyrosine-binding domain (PTB)"/>
    <property type="match status" value="1"/>
</dbReference>
<dbReference type="Pfam" id="PF00225">
    <property type="entry name" value="Kinesin"/>
    <property type="match status" value="1"/>
</dbReference>
<dbReference type="Pfam" id="PF12423">
    <property type="entry name" value="KIF1B"/>
    <property type="match status" value="1"/>
</dbReference>
<dbReference type="GO" id="GO:0008574">
    <property type="term" value="F:plus-end-directed microtubule motor activity"/>
    <property type="evidence" value="ECO:0007669"/>
    <property type="project" value="UniProtKB-ARBA"/>
</dbReference>
<dbReference type="SMART" id="SM00240">
    <property type="entry name" value="FHA"/>
    <property type="match status" value="1"/>
</dbReference>
<dbReference type="InterPro" id="IPR001752">
    <property type="entry name" value="Kinesin_motor_dom"/>
</dbReference>
<dbReference type="SUPFAM" id="SSF50729">
    <property type="entry name" value="PH domain-like"/>
    <property type="match status" value="1"/>
</dbReference>
<feature type="domain" description="Kinesin motor" evidence="14">
    <location>
        <begin position="1"/>
        <end position="331"/>
    </location>
</feature>
<name>A0AAJ0BLR3_9PEZI</name>
<dbReference type="Pfam" id="PF00498">
    <property type="entry name" value="FHA"/>
    <property type="match status" value="1"/>
</dbReference>
<dbReference type="PRINTS" id="PR00380">
    <property type="entry name" value="KINESINHEAVY"/>
</dbReference>
<dbReference type="EMBL" id="MU839827">
    <property type="protein sequence ID" value="KAK1760531.1"/>
    <property type="molecule type" value="Genomic_DNA"/>
</dbReference>
<dbReference type="InterPro" id="IPR022164">
    <property type="entry name" value="Kinesin-like"/>
</dbReference>
<dbReference type="InterPro" id="IPR036961">
    <property type="entry name" value="Kinesin_motor_dom_sf"/>
</dbReference>
<dbReference type="SUPFAM" id="SSF52540">
    <property type="entry name" value="P-loop containing nucleoside triphosphate hydrolases"/>
    <property type="match status" value="1"/>
</dbReference>
<feature type="compositionally biased region" description="Basic and acidic residues" evidence="12">
    <location>
        <begin position="14"/>
        <end position="26"/>
    </location>
</feature>
<organism evidence="15 16">
    <name type="scientific">Echria macrotheca</name>
    <dbReference type="NCBI Taxonomy" id="438768"/>
    <lineage>
        <taxon>Eukaryota</taxon>
        <taxon>Fungi</taxon>
        <taxon>Dikarya</taxon>
        <taxon>Ascomycota</taxon>
        <taxon>Pezizomycotina</taxon>
        <taxon>Sordariomycetes</taxon>
        <taxon>Sordariomycetidae</taxon>
        <taxon>Sordariales</taxon>
        <taxon>Schizotheciaceae</taxon>
        <taxon>Echria</taxon>
    </lineage>
</organism>
<dbReference type="GO" id="GO:0005546">
    <property type="term" value="F:phosphatidylinositol-4,5-bisphosphate binding"/>
    <property type="evidence" value="ECO:0007669"/>
    <property type="project" value="UniProtKB-ARBA"/>
</dbReference>
<dbReference type="InterPro" id="IPR019821">
    <property type="entry name" value="Kinesin_motor_CS"/>
</dbReference>
<sequence length="1690" mass="187314">MKDNQTILTPPPDAADRSGPKGAKDHGQKVFAFDRSYWSFDKNAPNYAGQANLHEDLGKPLLDNAFQGYNNCIFAYGQTGSGKSYSMMGYGKDAGIIPSICQDMFQRITQMQNDKNLKCTVEVSYLEIYNERVRDLLNPANKGNLKVREHPSTGPYVEDLAKLVVGSFQEIEHLMDEGNKARTVAATNMNETSSRSHAVFTLMLTQKRFDPETKMEMEKAAKISLVDLAGSERATSTGATGARLKEGAEINRSLSTLGRVIAALADLSTGKKKKGAGAAQVPYRDSVLTWLLKDSLGGNSMTAMIAAISPADINYDETLSTLRYADSAKRIKNHAVINEDANARMIRELKEELAVLRSKLGGGGGVGGAPVPIEEVYAEGTPLEQQIVSITQADGTVKKVSKAEIAEQLNQSEKLLQDLNQTWEQKLAKTEEIHKEREAALEELGISIEKGFIGMSTPKRMPHLVNLSDDPLLAECLVYNLKPGITTVGNVESNEDHQVNIRLNGSKILHEHCVFENGPDGTVTVIPKEGAAVMVNGKRVTEPKRLHSGYRIILGDFHIFRFNHPLEARAERAERAEQSLLRQSVTISQLQGLDKPVSPSPTPSPRPGHERSYSTAVSEFGDSRPDSPAGFQRNTRESDWLFARREAAPAILGGDQNFAKLTDEELNALFEDVQRARAERVNGRDEDLDLESMASYPIREKYMSTGTIDNFSLDTALTMPSTPKQGEADDRLREIREEMQNQLEKQKEEYRDQLKSAEAANVEVEEIKKEKAKMEETLVQLKADMQKQLEIQRREFEEKIEKLDPLKRPKAKPKLSDDEIARARDVVKHWKGRHYVKMAEAVLQHAATLKEAQIMSHELEESVVFQFTVVDIGHILCSSYDMVLNGLTGEGDDIALEDAPKPCIGVRVVDYKHSVVHLWSIEKLHDRVRQMRQMYQYLDQPEYARHLSLDNPFIEACMPQYTLVGEADVPLKAVFESRVQDFTLDVFSPHTSHAIGIIKLALEPSSARAPTNTLKFNVVMHEMIGFAEREGTEVHAQLFIPGISEEDGITTTQMIKDFDEGPIRFESVHSMSVPLFAPPETTLRVAIFAKVSVMHLDKLLSWDDMRDAVPASRAKGARINEAQFFTEEKHDLLSRIQILELNEEGNYVPVEVAQTSELDNGTFQLHQGLQRRIAINLTHSSGDALPWDDVTSMRVGKIQLLDSAGKTPDLASSTPDLPLKLASKPVFRTNANGTRSITMTGQWDSSLHNSLLLDRVTADKYRVQMTVSWEINSDKLAEPMKFSQPVCCQIMSRSFVRQTSMFSSLWQNVRIVHSSTGIFTLQMRPAPIKRVGDLWRMNSQHDYVKGEENLASWTPRGVSLVADYIASRKKKSLMNDMAAAQDFLKKIGVGISSGAGGVEEVEEDLPPPPLHSDTDSIAELLNDTPESSQPSTPDAPPSEDVTLKPFEEAPAPAPPESEYDERQTALLNRCLKLWLRYPDPMLKILSPANTDPPANGVPADGESRPTPEFITTVIRVPKNPSVLKGGYLLVPSSDATRWIKRFVELRRPYLHVHNVTDGEEVAIVSLRNCRVDSQPGILGLLNGGDYSHEAGPGGGQGGSYRPGHRRTSSGRLISTIWTGTGLGGMMNGGGGMQKLSERLQAGVFAVYGTDNTWLFAARSERDKMDWITRIDQSFMGGSASGSGAVSPFSE</sequence>
<evidence type="ECO:0000259" key="13">
    <source>
        <dbReference type="PROSITE" id="PS50003"/>
    </source>
</evidence>
<feature type="coiled-coil region" evidence="11">
    <location>
        <begin position="725"/>
        <end position="802"/>
    </location>
</feature>
<keyword evidence="7 11" id="KW-0175">Coiled coil</keyword>
<evidence type="ECO:0000256" key="12">
    <source>
        <dbReference type="SAM" id="MobiDB-lite"/>
    </source>
</evidence>
<dbReference type="InterPro" id="IPR022140">
    <property type="entry name" value="Kinesin-like_KIF1-typ"/>
</dbReference>
<dbReference type="InterPro" id="IPR011993">
    <property type="entry name" value="PH-like_dom_sf"/>
</dbReference>
<reference evidence="15" key="1">
    <citation type="submission" date="2023-06" db="EMBL/GenBank/DDBJ databases">
        <title>Genome-scale phylogeny and comparative genomics of the fungal order Sordariales.</title>
        <authorList>
            <consortium name="Lawrence Berkeley National Laboratory"/>
            <person name="Hensen N."/>
            <person name="Bonometti L."/>
            <person name="Westerberg I."/>
            <person name="Brannstrom I.O."/>
            <person name="Guillou S."/>
            <person name="Cros-Aarteil S."/>
            <person name="Calhoun S."/>
            <person name="Haridas S."/>
            <person name="Kuo A."/>
            <person name="Mondo S."/>
            <person name="Pangilinan J."/>
            <person name="Riley R."/>
            <person name="Labutti K."/>
            <person name="Andreopoulos B."/>
            <person name="Lipzen A."/>
            <person name="Chen C."/>
            <person name="Yanf M."/>
            <person name="Daum C."/>
            <person name="Ng V."/>
            <person name="Clum A."/>
            <person name="Steindorff A."/>
            <person name="Ohm R."/>
            <person name="Martin F."/>
            <person name="Silar P."/>
            <person name="Natvig D."/>
            <person name="Lalanne C."/>
            <person name="Gautier V."/>
            <person name="Ament-Velasquez S.L."/>
            <person name="Kruys A."/>
            <person name="Hutchinson M.I."/>
            <person name="Powell A.J."/>
            <person name="Barry K."/>
            <person name="Miller A.N."/>
            <person name="Grigoriev I.V."/>
            <person name="Debuchy R."/>
            <person name="Gladieux P."/>
            <person name="Thoren M.H."/>
            <person name="Johannesson H."/>
        </authorList>
    </citation>
    <scope>NUCLEOTIDE SEQUENCE</scope>
    <source>
        <strain evidence="15">PSN4</strain>
    </source>
</reference>
<keyword evidence="9" id="KW-0206">Cytoskeleton</keyword>
<comment type="caution">
    <text evidence="15">The sequence shown here is derived from an EMBL/GenBank/DDBJ whole genome shotgun (WGS) entry which is preliminary data.</text>
</comment>
<feature type="domain" description="PH" evidence="13">
    <location>
        <begin position="1521"/>
        <end position="1675"/>
    </location>
</feature>
<dbReference type="InterPro" id="IPR032405">
    <property type="entry name" value="Kinesin_assoc"/>
</dbReference>
<evidence type="ECO:0000256" key="5">
    <source>
        <dbReference type="ARBA" id="ARBA00022741"/>
    </source>
</evidence>
<evidence type="ECO:0000256" key="3">
    <source>
        <dbReference type="ARBA" id="ARBA00022490"/>
    </source>
</evidence>
<dbReference type="FunFam" id="2.60.200.20:FF:000021">
    <property type="entry name" value="Kinesin family protein"/>
    <property type="match status" value="1"/>
</dbReference>
<dbReference type="PROSITE" id="PS50067">
    <property type="entry name" value="KINESIN_MOTOR_2"/>
    <property type="match status" value="1"/>
</dbReference>
<dbReference type="Gene3D" id="3.40.850.10">
    <property type="entry name" value="Kinesin motor domain"/>
    <property type="match status" value="1"/>
</dbReference>
<dbReference type="InterPro" id="IPR008984">
    <property type="entry name" value="SMAD_FHA_dom_sf"/>
</dbReference>
<keyword evidence="8 10" id="KW-0505">Motor protein</keyword>
<dbReference type="SMART" id="SM00233">
    <property type="entry name" value="PH"/>
    <property type="match status" value="1"/>
</dbReference>
<dbReference type="InterPro" id="IPR000253">
    <property type="entry name" value="FHA_dom"/>
</dbReference>
<evidence type="ECO:0000256" key="7">
    <source>
        <dbReference type="ARBA" id="ARBA00023054"/>
    </source>
</evidence>
<evidence type="ECO:0000256" key="4">
    <source>
        <dbReference type="ARBA" id="ARBA00022701"/>
    </source>
</evidence>
<keyword evidence="3" id="KW-0963">Cytoplasm</keyword>
<dbReference type="Proteomes" id="UP001239445">
    <property type="component" value="Unassembled WGS sequence"/>
</dbReference>
<dbReference type="CDD" id="cd22705">
    <property type="entry name" value="FHA_KIF1"/>
    <property type="match status" value="1"/>
</dbReference>
<dbReference type="InterPro" id="IPR027417">
    <property type="entry name" value="P-loop_NTPase"/>
</dbReference>
<evidence type="ECO:0000259" key="14">
    <source>
        <dbReference type="PROSITE" id="PS50067"/>
    </source>
</evidence>
<dbReference type="GO" id="GO:0005874">
    <property type="term" value="C:microtubule"/>
    <property type="evidence" value="ECO:0007669"/>
    <property type="project" value="UniProtKB-KW"/>
</dbReference>
<feature type="region of interest" description="Disordered" evidence="12">
    <location>
        <begin position="1397"/>
        <end position="1416"/>
    </location>
</feature>
<dbReference type="PROSITE" id="PS50003">
    <property type="entry name" value="PH_DOMAIN"/>
    <property type="match status" value="1"/>
</dbReference>
<dbReference type="Pfam" id="PF16183">
    <property type="entry name" value="Kinesin_assoc"/>
    <property type="match status" value="1"/>
</dbReference>